<evidence type="ECO:0000313" key="3">
    <source>
        <dbReference type="EMBL" id="KIJ26907.1"/>
    </source>
</evidence>
<evidence type="ECO:0000259" key="2">
    <source>
        <dbReference type="PROSITE" id="PS50181"/>
    </source>
</evidence>
<feature type="domain" description="F-box" evidence="2">
    <location>
        <begin position="8"/>
        <end position="54"/>
    </location>
</feature>
<dbReference type="PROSITE" id="PS50181">
    <property type="entry name" value="FBOX"/>
    <property type="match status" value="1"/>
</dbReference>
<organism evidence="3 4">
    <name type="scientific">Sphaerobolus stellatus (strain SS14)</name>
    <dbReference type="NCBI Taxonomy" id="990650"/>
    <lineage>
        <taxon>Eukaryota</taxon>
        <taxon>Fungi</taxon>
        <taxon>Dikarya</taxon>
        <taxon>Basidiomycota</taxon>
        <taxon>Agaricomycotina</taxon>
        <taxon>Agaricomycetes</taxon>
        <taxon>Phallomycetidae</taxon>
        <taxon>Geastrales</taxon>
        <taxon>Sphaerobolaceae</taxon>
        <taxon>Sphaerobolus</taxon>
    </lineage>
</organism>
<dbReference type="SMART" id="SM00256">
    <property type="entry name" value="FBOX"/>
    <property type="match status" value="1"/>
</dbReference>
<dbReference type="AlphaFoldDB" id="A0A0C9UCS3"/>
<dbReference type="Gene3D" id="1.20.1280.50">
    <property type="match status" value="1"/>
</dbReference>
<dbReference type="OrthoDB" id="424465at2759"/>
<dbReference type="InterPro" id="IPR001810">
    <property type="entry name" value="F-box_dom"/>
</dbReference>
<feature type="compositionally biased region" description="Polar residues" evidence="1">
    <location>
        <begin position="388"/>
        <end position="400"/>
    </location>
</feature>
<dbReference type="InterPro" id="IPR036047">
    <property type="entry name" value="F-box-like_dom_sf"/>
</dbReference>
<evidence type="ECO:0000256" key="1">
    <source>
        <dbReference type="SAM" id="MobiDB-lite"/>
    </source>
</evidence>
<dbReference type="EMBL" id="KN837352">
    <property type="protein sequence ID" value="KIJ26907.1"/>
    <property type="molecule type" value="Genomic_DNA"/>
</dbReference>
<dbReference type="SUPFAM" id="SSF81383">
    <property type="entry name" value="F-box domain"/>
    <property type="match status" value="1"/>
</dbReference>
<sequence>MCNLHRQSPTFAALPDDVLLEICQFLDAEDVLTLRQTSKRLYDFTISRHLWYQLSMRLCYRMPLAIPPLRARSSITTEEYQGFIKHALRLEDNWRSENPTPIREPRYLQLVESKENSVMMLRLLPGGRLFLLITVHGDLTCRDVRDGRIVGEWKHKGNKVHSIDVDVVDDGQAMILTVSVDRNAQSSGGLYDTHMVHVLRIDVTEDPESGLSVDFVHIMASPWDTPWWIVSVEGDVIAAYSCDLDTRPLSQFVVWIANWRTATAAVVHLPETIIHLETWPTLQVVGGQVIIHEERGCSPASIVFPVPETLFSTESTDPLPHVKITPTLILEGDHEDNAYQTRFSKLWRNAYPGTEKTRPLSLFSISTSVNQESKRKITVQTFDPFPTPSTSKSRISSNAQGVKPSIPRSKIWQRNALVPESHEGLRFTFCLGRYGSFPIWVEEDDPPEEIPDGTVYIPDLRLMGLFTDYKDGGSCHVKQLAIPEGVSLNELQCLDFDDAEGILCGVTEMGVWIIEYA</sequence>
<evidence type="ECO:0000313" key="4">
    <source>
        <dbReference type="Proteomes" id="UP000054279"/>
    </source>
</evidence>
<dbReference type="CDD" id="cd09917">
    <property type="entry name" value="F-box_SF"/>
    <property type="match status" value="1"/>
</dbReference>
<protein>
    <recommendedName>
        <fullName evidence="2">F-box domain-containing protein</fullName>
    </recommendedName>
</protein>
<dbReference type="Pfam" id="PF12937">
    <property type="entry name" value="F-box-like"/>
    <property type="match status" value="1"/>
</dbReference>
<feature type="region of interest" description="Disordered" evidence="1">
    <location>
        <begin position="383"/>
        <end position="402"/>
    </location>
</feature>
<proteinExistence type="predicted"/>
<reference evidence="3 4" key="1">
    <citation type="submission" date="2014-06" db="EMBL/GenBank/DDBJ databases">
        <title>Evolutionary Origins and Diversification of the Mycorrhizal Mutualists.</title>
        <authorList>
            <consortium name="DOE Joint Genome Institute"/>
            <consortium name="Mycorrhizal Genomics Consortium"/>
            <person name="Kohler A."/>
            <person name="Kuo A."/>
            <person name="Nagy L.G."/>
            <person name="Floudas D."/>
            <person name="Copeland A."/>
            <person name="Barry K.W."/>
            <person name="Cichocki N."/>
            <person name="Veneault-Fourrey C."/>
            <person name="LaButti K."/>
            <person name="Lindquist E.A."/>
            <person name="Lipzen A."/>
            <person name="Lundell T."/>
            <person name="Morin E."/>
            <person name="Murat C."/>
            <person name="Riley R."/>
            <person name="Ohm R."/>
            <person name="Sun H."/>
            <person name="Tunlid A."/>
            <person name="Henrissat B."/>
            <person name="Grigoriev I.V."/>
            <person name="Hibbett D.S."/>
            <person name="Martin F."/>
        </authorList>
    </citation>
    <scope>NUCLEOTIDE SEQUENCE [LARGE SCALE GENOMIC DNA]</scope>
    <source>
        <strain evidence="3 4">SS14</strain>
    </source>
</reference>
<keyword evidence="4" id="KW-1185">Reference proteome</keyword>
<dbReference type="Proteomes" id="UP000054279">
    <property type="component" value="Unassembled WGS sequence"/>
</dbReference>
<name>A0A0C9UCS3_SPHS4</name>
<dbReference type="HOGENOM" id="CLU_526734_0_0_1"/>
<accession>A0A0C9UCS3</accession>
<gene>
    <name evidence="3" type="ORF">M422DRAFT_271939</name>
</gene>